<evidence type="ECO:0008006" key="4">
    <source>
        <dbReference type="Google" id="ProtNLM"/>
    </source>
</evidence>
<name>A0A1D2VHP6_9ASCO</name>
<dbReference type="InParanoid" id="A0A1D2VHP6"/>
<dbReference type="OrthoDB" id="2122308at2759"/>
<dbReference type="RefSeq" id="XP_020047452.1">
    <property type="nucleotide sequence ID" value="XM_020189239.1"/>
</dbReference>
<dbReference type="Proteomes" id="UP000095038">
    <property type="component" value="Unassembled WGS sequence"/>
</dbReference>
<dbReference type="GO" id="GO:0071465">
    <property type="term" value="P:cellular response to desiccation"/>
    <property type="evidence" value="ECO:0007669"/>
    <property type="project" value="EnsemblFungi"/>
</dbReference>
<gene>
    <name evidence="2" type="ORF">ASCRUDRAFT_146717</name>
</gene>
<evidence type="ECO:0000313" key="2">
    <source>
        <dbReference type="EMBL" id="ODV61145.1"/>
    </source>
</evidence>
<organism evidence="2 3">
    <name type="scientific">Ascoidea rubescens DSM 1968</name>
    <dbReference type="NCBI Taxonomy" id="1344418"/>
    <lineage>
        <taxon>Eukaryota</taxon>
        <taxon>Fungi</taxon>
        <taxon>Dikarya</taxon>
        <taxon>Ascomycota</taxon>
        <taxon>Saccharomycotina</taxon>
        <taxon>Saccharomycetes</taxon>
        <taxon>Ascoideaceae</taxon>
        <taxon>Ascoidea</taxon>
    </lineage>
</organism>
<dbReference type="GO" id="GO:0005737">
    <property type="term" value="C:cytoplasm"/>
    <property type="evidence" value="ECO:0007669"/>
    <property type="project" value="EnsemblFungi"/>
</dbReference>
<evidence type="ECO:0000313" key="3">
    <source>
        <dbReference type="Proteomes" id="UP000095038"/>
    </source>
</evidence>
<sequence>MGKTNKWQINKENEPKYFTHNHPNQDPTKIKKNGAGKNNWGTSEDQFNELVDEGLVNSFKTRRGSNHIQNSKKFDELSKLN</sequence>
<dbReference type="FunCoup" id="A0A1D2VHP6">
    <property type="interactions" value="117"/>
</dbReference>
<dbReference type="AlphaFoldDB" id="A0A1D2VHP6"/>
<dbReference type="GeneID" id="30962875"/>
<dbReference type="STRING" id="1344418.A0A1D2VHP6"/>
<accession>A0A1D2VHP6</accession>
<evidence type="ECO:0000256" key="1">
    <source>
        <dbReference type="SAM" id="MobiDB-lite"/>
    </source>
</evidence>
<feature type="region of interest" description="Disordered" evidence="1">
    <location>
        <begin position="1"/>
        <end position="43"/>
    </location>
</feature>
<dbReference type="EMBL" id="KV454480">
    <property type="protein sequence ID" value="ODV61145.1"/>
    <property type="molecule type" value="Genomic_DNA"/>
</dbReference>
<reference evidence="3" key="1">
    <citation type="submission" date="2016-05" db="EMBL/GenBank/DDBJ databases">
        <title>Comparative genomics of biotechnologically important yeasts.</title>
        <authorList>
            <consortium name="DOE Joint Genome Institute"/>
            <person name="Riley R."/>
            <person name="Haridas S."/>
            <person name="Wolfe K.H."/>
            <person name="Lopes M.R."/>
            <person name="Hittinger C.T."/>
            <person name="Goker M."/>
            <person name="Salamov A."/>
            <person name="Wisecaver J."/>
            <person name="Long T.M."/>
            <person name="Aerts A.L."/>
            <person name="Barry K."/>
            <person name="Choi C."/>
            <person name="Clum A."/>
            <person name="Coughlan A.Y."/>
            <person name="Deshpande S."/>
            <person name="Douglass A.P."/>
            <person name="Hanson S.J."/>
            <person name="Klenk H.-P."/>
            <person name="Labutti K."/>
            <person name="Lapidus A."/>
            <person name="Lindquist E."/>
            <person name="Lipzen A."/>
            <person name="Meier-Kolthoff J.P."/>
            <person name="Ohm R.A."/>
            <person name="Otillar R.P."/>
            <person name="Pangilinan J."/>
            <person name="Peng Y."/>
            <person name="Rokas A."/>
            <person name="Rosa C.A."/>
            <person name="Scheuner C."/>
            <person name="Sibirny A.A."/>
            <person name="Slot J.C."/>
            <person name="Stielow J.B."/>
            <person name="Sun H."/>
            <person name="Kurtzman C.P."/>
            <person name="Blackwell M."/>
            <person name="Grigoriev I.V."/>
            <person name="Jeffries T.W."/>
        </authorList>
    </citation>
    <scope>NUCLEOTIDE SEQUENCE [LARGE SCALE GENOMIC DNA]</scope>
    <source>
        <strain evidence="3">DSM 1968</strain>
    </source>
</reference>
<protein>
    <recommendedName>
        <fullName evidence="4">Hyaluronan/mRNA-binding protein domain-containing protein</fullName>
    </recommendedName>
</protein>
<proteinExistence type="predicted"/>
<keyword evidence="3" id="KW-1185">Reference proteome</keyword>